<evidence type="ECO:0000256" key="4">
    <source>
        <dbReference type="ARBA" id="ARBA00022777"/>
    </source>
</evidence>
<evidence type="ECO:0000256" key="2">
    <source>
        <dbReference type="ARBA" id="ARBA00022679"/>
    </source>
</evidence>
<keyword evidence="8" id="KW-1185">Reference proteome</keyword>
<dbReference type="PANTHER" id="PTHR27002">
    <property type="entry name" value="RECEPTOR-LIKE SERINE/THREONINE-PROTEIN KINASE SD1-8"/>
    <property type="match status" value="1"/>
</dbReference>
<keyword evidence="2" id="KW-0808">Transferase</keyword>
<dbReference type="Proteomes" id="UP001281410">
    <property type="component" value="Unassembled WGS sequence"/>
</dbReference>
<keyword evidence="3" id="KW-0547">Nucleotide-binding</keyword>
<evidence type="ECO:0000256" key="3">
    <source>
        <dbReference type="ARBA" id="ARBA00022741"/>
    </source>
</evidence>
<sequence>MLDETIKSHFDFMSHIAILIESASTRTSDIPILNYLATFGAKKAWELWNTDRAMDLKDPILENEASYPMLIRYINVAILCVQEIAADRPTMSEVVSVSQCLPINEHIVLPSPKQPAFSYLKSLQNSAQPMSRPGSCSVNNGTISLIKPR</sequence>
<keyword evidence="5" id="KW-0067">ATP-binding</keyword>
<keyword evidence="4" id="KW-0418">Kinase</keyword>
<organism evidence="7 8">
    <name type="scientific">Dipteronia sinensis</name>
    <dbReference type="NCBI Taxonomy" id="43782"/>
    <lineage>
        <taxon>Eukaryota</taxon>
        <taxon>Viridiplantae</taxon>
        <taxon>Streptophyta</taxon>
        <taxon>Embryophyta</taxon>
        <taxon>Tracheophyta</taxon>
        <taxon>Spermatophyta</taxon>
        <taxon>Magnoliopsida</taxon>
        <taxon>eudicotyledons</taxon>
        <taxon>Gunneridae</taxon>
        <taxon>Pentapetalae</taxon>
        <taxon>rosids</taxon>
        <taxon>malvids</taxon>
        <taxon>Sapindales</taxon>
        <taxon>Sapindaceae</taxon>
        <taxon>Hippocastanoideae</taxon>
        <taxon>Acereae</taxon>
        <taxon>Dipteronia</taxon>
    </lineage>
</organism>
<gene>
    <name evidence="7" type="ORF">Dsin_022731</name>
</gene>
<dbReference type="InterPro" id="IPR021820">
    <property type="entry name" value="S-locus_recpt_kinase_C"/>
</dbReference>
<dbReference type="GO" id="GO:0004674">
    <property type="term" value="F:protein serine/threonine kinase activity"/>
    <property type="evidence" value="ECO:0007669"/>
    <property type="project" value="UniProtKB-KW"/>
</dbReference>
<name>A0AAE0E077_9ROSI</name>
<evidence type="ECO:0000256" key="5">
    <source>
        <dbReference type="ARBA" id="ARBA00022840"/>
    </source>
</evidence>
<evidence type="ECO:0000256" key="1">
    <source>
        <dbReference type="ARBA" id="ARBA00022527"/>
    </source>
</evidence>
<proteinExistence type="predicted"/>
<comment type="caution">
    <text evidence="7">The sequence shown here is derived from an EMBL/GenBank/DDBJ whole genome shotgun (WGS) entry which is preliminary data.</text>
</comment>
<dbReference type="AlphaFoldDB" id="A0AAE0E077"/>
<dbReference type="GO" id="GO:0005886">
    <property type="term" value="C:plasma membrane"/>
    <property type="evidence" value="ECO:0007669"/>
    <property type="project" value="TreeGrafter"/>
</dbReference>
<accession>A0AAE0E077</accession>
<keyword evidence="1" id="KW-0723">Serine/threonine-protein kinase</keyword>
<dbReference type="PANTHER" id="PTHR27002:SF925">
    <property type="entry name" value="RECEPTOR-LIKE SERINE_THREONINE-PROTEIN KINASE"/>
    <property type="match status" value="1"/>
</dbReference>
<dbReference type="Pfam" id="PF11883">
    <property type="entry name" value="DUF3403"/>
    <property type="match status" value="1"/>
</dbReference>
<protein>
    <recommendedName>
        <fullName evidence="6">S-locus receptor kinase C-terminal domain-containing protein</fullName>
    </recommendedName>
</protein>
<evidence type="ECO:0000313" key="7">
    <source>
        <dbReference type="EMBL" id="KAK3199316.1"/>
    </source>
</evidence>
<dbReference type="GO" id="GO:0005524">
    <property type="term" value="F:ATP binding"/>
    <property type="evidence" value="ECO:0007669"/>
    <property type="project" value="UniProtKB-KW"/>
</dbReference>
<evidence type="ECO:0000313" key="8">
    <source>
        <dbReference type="Proteomes" id="UP001281410"/>
    </source>
</evidence>
<dbReference type="Gene3D" id="1.10.510.10">
    <property type="entry name" value="Transferase(Phosphotransferase) domain 1"/>
    <property type="match status" value="1"/>
</dbReference>
<evidence type="ECO:0000259" key="6">
    <source>
        <dbReference type="Pfam" id="PF11883"/>
    </source>
</evidence>
<dbReference type="EMBL" id="JANJYJ010000007">
    <property type="protein sequence ID" value="KAK3199316.1"/>
    <property type="molecule type" value="Genomic_DNA"/>
</dbReference>
<reference evidence="7" key="1">
    <citation type="journal article" date="2023" name="Plant J.">
        <title>Genome sequences and population genomics provide insights into the demographic history, inbreeding, and mutation load of two 'living fossil' tree species of Dipteronia.</title>
        <authorList>
            <person name="Feng Y."/>
            <person name="Comes H.P."/>
            <person name="Chen J."/>
            <person name="Zhu S."/>
            <person name="Lu R."/>
            <person name="Zhang X."/>
            <person name="Li P."/>
            <person name="Qiu J."/>
            <person name="Olsen K.M."/>
            <person name="Qiu Y."/>
        </authorList>
    </citation>
    <scope>NUCLEOTIDE SEQUENCE</scope>
    <source>
        <strain evidence="7">NBL</strain>
    </source>
</reference>
<feature type="domain" description="S-locus receptor kinase C-terminal" evidence="6">
    <location>
        <begin position="104"/>
        <end position="149"/>
    </location>
</feature>